<dbReference type="GO" id="GO:0030694">
    <property type="term" value="C:bacterial-type flagellum basal body, rod"/>
    <property type="evidence" value="ECO:0007669"/>
    <property type="project" value="UniProtKB-UniRule"/>
</dbReference>
<dbReference type="PANTHER" id="PTHR30435">
    <property type="entry name" value="FLAGELLAR PROTEIN"/>
    <property type="match status" value="1"/>
</dbReference>
<comment type="caution">
    <text evidence="9">The sequence shown here is derived from an EMBL/GenBank/DDBJ whole genome shotgun (WGS) entry which is preliminary data.</text>
</comment>
<evidence type="ECO:0000313" key="9">
    <source>
        <dbReference type="EMBL" id="RZO20088.1"/>
    </source>
</evidence>
<name>A0A520MFT3_9GAMM</name>
<evidence type="ECO:0000256" key="4">
    <source>
        <dbReference type="ARBA" id="ARBA00023143"/>
    </source>
</evidence>
<comment type="subunit">
    <text evidence="5 6">The basal body constitutes a major portion of the flagellar organelle and consists of four rings (L,P,S, and M) mounted on a central rod. The rod consists of about 26 subunits of FlgG in the distal portion, and FlgB, FlgC and FlgF are thought to build up the proximal portion of the rod with about 6 subunits each.</text>
</comment>
<evidence type="ECO:0000256" key="3">
    <source>
        <dbReference type="ARBA" id="ARBA00017941"/>
    </source>
</evidence>
<feature type="domain" description="Flagellar basal-body/hook protein C-terminal" evidence="8">
    <location>
        <begin position="89"/>
        <end position="131"/>
    </location>
</feature>
<evidence type="ECO:0000256" key="2">
    <source>
        <dbReference type="ARBA" id="ARBA00009677"/>
    </source>
</evidence>
<dbReference type="GO" id="GO:0071978">
    <property type="term" value="P:bacterial-type flagellum-dependent swarming motility"/>
    <property type="evidence" value="ECO:0007669"/>
    <property type="project" value="TreeGrafter"/>
</dbReference>
<dbReference type="PANTHER" id="PTHR30435:SF2">
    <property type="entry name" value="FLAGELLAR BASAL-BODY ROD PROTEIN FLGC"/>
    <property type="match status" value="1"/>
</dbReference>
<evidence type="ECO:0000313" key="10">
    <source>
        <dbReference type="Proteomes" id="UP000315889"/>
    </source>
</evidence>
<keyword evidence="4 6" id="KW-0975">Bacterial flagellum</keyword>
<gene>
    <name evidence="9" type="primary">flgC</name>
    <name evidence="9" type="ORF">EVB03_05685</name>
</gene>
<dbReference type="Pfam" id="PF06429">
    <property type="entry name" value="Flg_bbr_C"/>
    <property type="match status" value="1"/>
</dbReference>
<reference evidence="9 10" key="1">
    <citation type="submission" date="2019-02" db="EMBL/GenBank/DDBJ databases">
        <title>Prokaryotic population dynamics and viral predation in marine succession experiment using metagenomics: the confinement effect.</title>
        <authorList>
            <person name="Haro-Moreno J.M."/>
            <person name="Rodriguez-Valera F."/>
            <person name="Lopez-Perez M."/>
        </authorList>
    </citation>
    <scope>NUCLEOTIDE SEQUENCE [LARGE SCALE GENOMIC DNA]</scope>
    <source>
        <strain evidence="9">MED-G170</strain>
    </source>
</reference>
<keyword evidence="9" id="KW-0966">Cell projection</keyword>
<comment type="subcellular location">
    <subcellularLocation>
        <location evidence="1 6">Bacterial flagellum basal body</location>
    </subcellularLocation>
</comment>
<evidence type="ECO:0000259" key="7">
    <source>
        <dbReference type="Pfam" id="PF00460"/>
    </source>
</evidence>
<dbReference type="NCBIfam" id="TIGR01395">
    <property type="entry name" value="FlgC"/>
    <property type="match status" value="1"/>
</dbReference>
<comment type="similarity">
    <text evidence="2">Belongs to the flagella basal body rod proteins family.</text>
</comment>
<dbReference type="Proteomes" id="UP000315889">
    <property type="component" value="Unassembled WGS sequence"/>
</dbReference>
<evidence type="ECO:0000256" key="6">
    <source>
        <dbReference type="RuleBase" id="RU362062"/>
    </source>
</evidence>
<keyword evidence="9" id="KW-0282">Flagellum</keyword>
<dbReference type="Pfam" id="PF00460">
    <property type="entry name" value="Flg_bb_rod"/>
    <property type="match status" value="1"/>
</dbReference>
<dbReference type="InterPro" id="IPR006299">
    <property type="entry name" value="FlgC"/>
</dbReference>
<sequence>MSMDKIFGIAGSALNAQMVRLNASASNIANAGSTASSEVEAYKAKRPIFETVLSEQQNNLGGVKVVSLVDDQSVHGQIHDPGNPNADENGIVYLSNVNEVGEMVEMMAAARSYQNNVEVINTARQLMLRTLEITKI</sequence>
<dbReference type="InterPro" id="IPR001444">
    <property type="entry name" value="Flag_bb_rod_N"/>
</dbReference>
<evidence type="ECO:0000256" key="1">
    <source>
        <dbReference type="ARBA" id="ARBA00004117"/>
    </source>
</evidence>
<dbReference type="InterPro" id="IPR010930">
    <property type="entry name" value="Flg_bb/hook_C_dom"/>
</dbReference>
<accession>A0A520MFT3</accession>
<dbReference type="EMBL" id="SHBP01000006">
    <property type="protein sequence ID" value="RZO20088.1"/>
    <property type="molecule type" value="Genomic_DNA"/>
</dbReference>
<protein>
    <recommendedName>
        <fullName evidence="3 6">Flagellar basal-body rod protein FlgC</fullName>
    </recommendedName>
</protein>
<evidence type="ECO:0000256" key="5">
    <source>
        <dbReference type="ARBA" id="ARBA00025933"/>
    </source>
</evidence>
<feature type="domain" description="Flagellar basal body rod protein N-terminal" evidence="7">
    <location>
        <begin position="9"/>
        <end position="31"/>
    </location>
</feature>
<dbReference type="AlphaFoldDB" id="A0A520MFT3"/>
<evidence type="ECO:0000259" key="8">
    <source>
        <dbReference type="Pfam" id="PF06429"/>
    </source>
</evidence>
<proteinExistence type="inferred from homology"/>
<keyword evidence="9" id="KW-0969">Cilium</keyword>
<organism evidence="9 10">
    <name type="scientific">SAR92 clade bacterium</name>
    <dbReference type="NCBI Taxonomy" id="2315479"/>
    <lineage>
        <taxon>Bacteria</taxon>
        <taxon>Pseudomonadati</taxon>
        <taxon>Pseudomonadota</taxon>
        <taxon>Gammaproteobacteria</taxon>
        <taxon>Cellvibrionales</taxon>
        <taxon>Porticoccaceae</taxon>
        <taxon>SAR92 clade</taxon>
    </lineage>
</organism>